<comment type="caution">
    <text evidence="1">The sequence shown here is derived from an EMBL/GenBank/DDBJ whole genome shotgun (WGS) entry which is preliminary data.</text>
</comment>
<organism evidence="1 2">
    <name type="scientific">Diphasiastrum complanatum</name>
    <name type="common">Issler's clubmoss</name>
    <name type="synonym">Lycopodium complanatum</name>
    <dbReference type="NCBI Taxonomy" id="34168"/>
    <lineage>
        <taxon>Eukaryota</taxon>
        <taxon>Viridiplantae</taxon>
        <taxon>Streptophyta</taxon>
        <taxon>Embryophyta</taxon>
        <taxon>Tracheophyta</taxon>
        <taxon>Lycopodiopsida</taxon>
        <taxon>Lycopodiales</taxon>
        <taxon>Lycopodiaceae</taxon>
        <taxon>Lycopodioideae</taxon>
        <taxon>Diphasiastrum</taxon>
    </lineage>
</organism>
<name>A0ACC2AYB0_DIPCM</name>
<dbReference type="Proteomes" id="UP001162992">
    <property type="component" value="Chromosome 18"/>
</dbReference>
<dbReference type="EMBL" id="CM055109">
    <property type="protein sequence ID" value="KAJ7522469.1"/>
    <property type="molecule type" value="Genomic_DNA"/>
</dbReference>
<proteinExistence type="predicted"/>
<gene>
    <name evidence="1" type="ORF">O6H91_18G012300</name>
</gene>
<keyword evidence="2" id="KW-1185">Reference proteome</keyword>
<evidence type="ECO:0000313" key="1">
    <source>
        <dbReference type="EMBL" id="KAJ7522469.1"/>
    </source>
</evidence>
<evidence type="ECO:0000313" key="2">
    <source>
        <dbReference type="Proteomes" id="UP001162992"/>
    </source>
</evidence>
<protein>
    <submittedName>
        <fullName evidence="1">Uncharacterized protein</fullName>
    </submittedName>
</protein>
<sequence>MQISIQSCLLARLIEDGNLAKTITLAGTLGFVAPKLHYTGKANEKSDVYSFGVLLLTVACGRPPLDDTYLIRRLF</sequence>
<accession>A0ACC2AYB0</accession>
<reference evidence="2" key="1">
    <citation type="journal article" date="2024" name="Proc. Natl. Acad. Sci. U.S.A.">
        <title>Extraordinary preservation of gene collinearity over three hundred million years revealed in homosporous lycophytes.</title>
        <authorList>
            <person name="Li C."/>
            <person name="Wickell D."/>
            <person name="Kuo L.Y."/>
            <person name="Chen X."/>
            <person name="Nie B."/>
            <person name="Liao X."/>
            <person name="Peng D."/>
            <person name="Ji J."/>
            <person name="Jenkins J."/>
            <person name="Williams M."/>
            <person name="Shu S."/>
            <person name="Plott C."/>
            <person name="Barry K."/>
            <person name="Rajasekar S."/>
            <person name="Grimwood J."/>
            <person name="Han X."/>
            <person name="Sun S."/>
            <person name="Hou Z."/>
            <person name="He W."/>
            <person name="Dai G."/>
            <person name="Sun C."/>
            <person name="Schmutz J."/>
            <person name="Leebens-Mack J.H."/>
            <person name="Li F.W."/>
            <person name="Wang L."/>
        </authorList>
    </citation>
    <scope>NUCLEOTIDE SEQUENCE [LARGE SCALE GENOMIC DNA]</scope>
    <source>
        <strain evidence="2">cv. PW_Plant_1</strain>
    </source>
</reference>